<comment type="caution">
    <text evidence="9">The sequence shown here is derived from an EMBL/GenBank/DDBJ whole genome shotgun (WGS) entry which is preliminary data.</text>
</comment>
<evidence type="ECO:0000259" key="8">
    <source>
        <dbReference type="PROSITE" id="PS50850"/>
    </source>
</evidence>
<evidence type="ECO:0000313" key="9">
    <source>
        <dbReference type="EMBL" id="RHK06387.1"/>
    </source>
</evidence>
<feature type="transmembrane region" description="Helical" evidence="7">
    <location>
        <begin position="367"/>
        <end position="390"/>
    </location>
</feature>
<feature type="transmembrane region" description="Helical" evidence="7">
    <location>
        <begin position="49"/>
        <end position="69"/>
    </location>
</feature>
<accession>A0A415ESW4</accession>
<dbReference type="PROSITE" id="PS50850">
    <property type="entry name" value="MFS"/>
    <property type="match status" value="1"/>
</dbReference>
<evidence type="ECO:0000256" key="2">
    <source>
        <dbReference type="ARBA" id="ARBA00022448"/>
    </source>
</evidence>
<organism evidence="9 10">
    <name type="scientific">Enterococcus casseliflavus</name>
    <name type="common">Enterococcus flavescens</name>
    <dbReference type="NCBI Taxonomy" id="37734"/>
    <lineage>
        <taxon>Bacteria</taxon>
        <taxon>Bacillati</taxon>
        <taxon>Bacillota</taxon>
        <taxon>Bacilli</taxon>
        <taxon>Lactobacillales</taxon>
        <taxon>Enterococcaceae</taxon>
        <taxon>Enterococcus</taxon>
    </lineage>
</organism>
<feature type="transmembrane region" description="Helical" evidence="7">
    <location>
        <begin position="81"/>
        <end position="98"/>
    </location>
</feature>
<gene>
    <name evidence="9" type="ORF">DW084_08925</name>
</gene>
<dbReference type="PANTHER" id="PTHR23517:SF3">
    <property type="entry name" value="INTEGRAL MEMBRANE TRANSPORT PROTEIN"/>
    <property type="match status" value="1"/>
</dbReference>
<feature type="transmembrane region" description="Helical" evidence="7">
    <location>
        <begin position="278"/>
        <end position="297"/>
    </location>
</feature>
<feature type="domain" description="Major facilitator superfamily (MFS) profile" evidence="8">
    <location>
        <begin position="1"/>
        <end position="394"/>
    </location>
</feature>
<feature type="transmembrane region" description="Helical" evidence="7">
    <location>
        <begin position="170"/>
        <end position="190"/>
    </location>
</feature>
<feature type="transmembrane region" description="Helical" evidence="7">
    <location>
        <begin position="139"/>
        <end position="164"/>
    </location>
</feature>
<protein>
    <submittedName>
        <fullName evidence="9">MFS transporter</fullName>
    </submittedName>
</protein>
<dbReference type="SUPFAM" id="SSF103473">
    <property type="entry name" value="MFS general substrate transporter"/>
    <property type="match status" value="1"/>
</dbReference>
<dbReference type="Pfam" id="PF07690">
    <property type="entry name" value="MFS_1"/>
    <property type="match status" value="1"/>
</dbReference>
<dbReference type="GO" id="GO:0005886">
    <property type="term" value="C:plasma membrane"/>
    <property type="evidence" value="ECO:0007669"/>
    <property type="project" value="UniProtKB-SubCell"/>
</dbReference>
<feature type="transmembrane region" description="Helical" evidence="7">
    <location>
        <begin position="303"/>
        <end position="324"/>
    </location>
</feature>
<keyword evidence="4 7" id="KW-0812">Transmembrane</keyword>
<dbReference type="GO" id="GO:0022857">
    <property type="term" value="F:transmembrane transporter activity"/>
    <property type="evidence" value="ECO:0007669"/>
    <property type="project" value="InterPro"/>
</dbReference>
<dbReference type="AlphaFoldDB" id="A0A415ESW4"/>
<dbReference type="EMBL" id="QRMZ01000010">
    <property type="protein sequence ID" value="RHK06387.1"/>
    <property type="molecule type" value="Genomic_DNA"/>
</dbReference>
<feature type="transmembrane region" description="Helical" evidence="7">
    <location>
        <begin position="210"/>
        <end position="237"/>
    </location>
</feature>
<evidence type="ECO:0000313" key="10">
    <source>
        <dbReference type="Proteomes" id="UP000286288"/>
    </source>
</evidence>
<dbReference type="Proteomes" id="UP000286288">
    <property type="component" value="Unassembled WGS sequence"/>
</dbReference>
<comment type="subcellular location">
    <subcellularLocation>
        <location evidence="1">Cell membrane</location>
        <topology evidence="1">Multi-pass membrane protein</topology>
    </subcellularLocation>
</comment>
<sequence>MISENSMSIKSRLPLKIGILSLSLVVQAAGAVAAAVPFIMNDFSDRTTAQVQSILTLPSMAILIFILLSSWFIKVLGKKRTVCLGLMIALVGGILPAFTMNFGLILFARILFGAGLGLFNSMTVSLIGDNFTGAEQKNLLGIQSAVMTLGNSLATFAAGLLLTISWQASFLVYLVILPILFLFLFGYRNVNENPVETTQPSTTATKRRKLPLSVTLGILTLFLFFISLMVVITSSALLIQELALTNQGFLSTALAIAGIFSSLVALAFGQITKLLKRFTPVVVISFAMVGFFTITFAPTMTVFFIGLLVVYLANLVVPYVYSVILSDVDPEANNLVVSLAMVACNLGAFSSPYVINFISQLLGMTTAVMQVRIAAGVMAIIALIFLFLAFNKTTTPISKEEL</sequence>
<proteinExistence type="predicted"/>
<evidence type="ECO:0000256" key="5">
    <source>
        <dbReference type="ARBA" id="ARBA00022989"/>
    </source>
</evidence>
<keyword evidence="5 7" id="KW-1133">Transmembrane helix</keyword>
<feature type="transmembrane region" description="Helical" evidence="7">
    <location>
        <begin position="336"/>
        <end position="355"/>
    </location>
</feature>
<keyword evidence="3" id="KW-1003">Cell membrane</keyword>
<evidence type="ECO:0000256" key="3">
    <source>
        <dbReference type="ARBA" id="ARBA00022475"/>
    </source>
</evidence>
<feature type="transmembrane region" description="Helical" evidence="7">
    <location>
        <begin position="104"/>
        <end position="127"/>
    </location>
</feature>
<evidence type="ECO:0000256" key="1">
    <source>
        <dbReference type="ARBA" id="ARBA00004651"/>
    </source>
</evidence>
<feature type="transmembrane region" description="Helical" evidence="7">
    <location>
        <begin position="249"/>
        <end position="271"/>
    </location>
</feature>
<evidence type="ECO:0000256" key="7">
    <source>
        <dbReference type="SAM" id="Phobius"/>
    </source>
</evidence>
<dbReference type="InterPro" id="IPR020846">
    <property type="entry name" value="MFS_dom"/>
</dbReference>
<keyword evidence="2" id="KW-0813">Transport</keyword>
<keyword evidence="6 7" id="KW-0472">Membrane</keyword>
<evidence type="ECO:0000256" key="6">
    <source>
        <dbReference type="ARBA" id="ARBA00023136"/>
    </source>
</evidence>
<dbReference type="InterPro" id="IPR011701">
    <property type="entry name" value="MFS"/>
</dbReference>
<dbReference type="PANTHER" id="PTHR23517">
    <property type="entry name" value="RESISTANCE PROTEIN MDTM, PUTATIVE-RELATED-RELATED"/>
    <property type="match status" value="1"/>
</dbReference>
<dbReference type="InterPro" id="IPR050171">
    <property type="entry name" value="MFS_Transporters"/>
</dbReference>
<evidence type="ECO:0000256" key="4">
    <source>
        <dbReference type="ARBA" id="ARBA00022692"/>
    </source>
</evidence>
<name>A0A415ESW4_ENTCA</name>
<dbReference type="InterPro" id="IPR036259">
    <property type="entry name" value="MFS_trans_sf"/>
</dbReference>
<reference evidence="9 10" key="1">
    <citation type="submission" date="2018-08" db="EMBL/GenBank/DDBJ databases">
        <title>A genome reference for cultivated species of the human gut microbiota.</title>
        <authorList>
            <person name="Zou Y."/>
            <person name="Xue W."/>
            <person name="Luo G."/>
        </authorList>
    </citation>
    <scope>NUCLEOTIDE SEQUENCE [LARGE SCALE GENOMIC DNA]</scope>
    <source>
        <strain evidence="9 10">AF48-16</strain>
    </source>
</reference>
<dbReference type="Gene3D" id="1.20.1250.20">
    <property type="entry name" value="MFS general substrate transporter like domains"/>
    <property type="match status" value="1"/>
</dbReference>